<feature type="transmembrane region" description="Helical" evidence="1">
    <location>
        <begin position="202"/>
        <end position="223"/>
    </location>
</feature>
<name>A0ABR2UQL9_9PEZI</name>
<dbReference type="EMBL" id="JARVKF010000402">
    <property type="protein sequence ID" value="KAK9416962.1"/>
    <property type="molecule type" value="Genomic_DNA"/>
</dbReference>
<feature type="transmembrane region" description="Helical" evidence="1">
    <location>
        <begin position="171"/>
        <end position="190"/>
    </location>
</feature>
<gene>
    <name evidence="2" type="ORF">SUNI508_09201</name>
</gene>
<comment type="caution">
    <text evidence="2">The sequence shown here is derived from an EMBL/GenBank/DDBJ whole genome shotgun (WGS) entry which is preliminary data.</text>
</comment>
<sequence length="376" mass="40769">MQLRSFLESRVMQQSPGMAITTQYETAASRPSADTSSIEEVERGEIRVIPQGSVEIIPPPVIVNTAPWRFVLGFGGLALVDIAMHTAAGAAAARVGADLNGATPTTLVIQMGALAGVTKAAITTFREIVGLSSVNLVFQILLMLLTSSFGVCALLVTEIGNIVLGETPKQLVIAAVVAAVPLIPEMVRNIQPIPDQDGNIQYYRWVYAIFLIASDALGGYVFARMALNQGMPISNYQAACSAGAVFGTLTWLSRAMTGVVAMIQITEDGKVSNVFGVYEVVTPDPIIVTEEEYMAMQRGLASLVTGFFSAWPQLMRRFIKFVSCCCCCCVACFGMKESLKEMQEHMDEFEQEEYRNGMDDVGYQLTQQMLPATRVD</sequence>
<feature type="transmembrane region" description="Helical" evidence="1">
    <location>
        <begin position="136"/>
        <end position="159"/>
    </location>
</feature>
<protein>
    <submittedName>
        <fullName evidence="2">MARVEL domain-containing protein</fullName>
    </submittedName>
</protein>
<keyword evidence="3" id="KW-1185">Reference proteome</keyword>
<organism evidence="2 3">
    <name type="scientific">Seiridium unicorne</name>
    <dbReference type="NCBI Taxonomy" id="138068"/>
    <lineage>
        <taxon>Eukaryota</taxon>
        <taxon>Fungi</taxon>
        <taxon>Dikarya</taxon>
        <taxon>Ascomycota</taxon>
        <taxon>Pezizomycotina</taxon>
        <taxon>Sordariomycetes</taxon>
        <taxon>Xylariomycetidae</taxon>
        <taxon>Amphisphaeriales</taxon>
        <taxon>Sporocadaceae</taxon>
        <taxon>Seiridium</taxon>
    </lineage>
</organism>
<keyword evidence="1" id="KW-0472">Membrane</keyword>
<evidence type="ECO:0000313" key="2">
    <source>
        <dbReference type="EMBL" id="KAK9416962.1"/>
    </source>
</evidence>
<evidence type="ECO:0000313" key="3">
    <source>
        <dbReference type="Proteomes" id="UP001408356"/>
    </source>
</evidence>
<proteinExistence type="predicted"/>
<evidence type="ECO:0000256" key="1">
    <source>
        <dbReference type="SAM" id="Phobius"/>
    </source>
</evidence>
<keyword evidence="1" id="KW-0812">Transmembrane</keyword>
<accession>A0ABR2UQL9</accession>
<keyword evidence="1" id="KW-1133">Transmembrane helix</keyword>
<dbReference type="Proteomes" id="UP001408356">
    <property type="component" value="Unassembled WGS sequence"/>
</dbReference>
<reference evidence="2 3" key="1">
    <citation type="journal article" date="2024" name="J. Plant Pathol.">
        <title>Sequence and assembly of the genome of Seiridium unicorne, isolate CBS 538.82, causal agent of cypress canker disease.</title>
        <authorList>
            <person name="Scali E."/>
            <person name="Rocca G.D."/>
            <person name="Danti R."/>
            <person name="Garbelotto M."/>
            <person name="Barberini S."/>
            <person name="Baroncelli R."/>
            <person name="Emiliani G."/>
        </authorList>
    </citation>
    <scope>NUCLEOTIDE SEQUENCE [LARGE SCALE GENOMIC DNA]</scope>
    <source>
        <strain evidence="2 3">BM-138-508</strain>
    </source>
</reference>